<feature type="binding site" evidence="9">
    <location>
        <position position="583"/>
    </location>
    <ligand>
        <name>substrate</name>
    </ligand>
</feature>
<feature type="binding site" evidence="9">
    <location>
        <position position="817"/>
    </location>
    <ligand>
        <name>substrate</name>
    </ligand>
</feature>
<comment type="cofactor">
    <cofactor evidence="1 9">
        <name>adenosylcob(III)alamin</name>
        <dbReference type="ChEBI" id="CHEBI:18408"/>
    </cofactor>
</comment>
<dbReference type="GO" id="GO:0003924">
    <property type="term" value="F:GTPase activity"/>
    <property type="evidence" value="ECO:0007669"/>
    <property type="project" value="UniProtKB-UniRule"/>
</dbReference>
<dbReference type="Gene3D" id="3.20.20.240">
    <property type="entry name" value="Methylmalonyl-CoA mutase"/>
    <property type="match status" value="1"/>
</dbReference>
<evidence type="ECO:0000256" key="7">
    <source>
        <dbReference type="ARBA" id="ARBA00023235"/>
    </source>
</evidence>
<feature type="binding site" evidence="9">
    <location>
        <position position="250"/>
    </location>
    <ligand>
        <name>Mg(2+)</name>
        <dbReference type="ChEBI" id="CHEBI:18420"/>
        <label>1</label>
        <note>catalytic</note>
    </ligand>
</feature>
<dbReference type="InterPro" id="IPR006099">
    <property type="entry name" value="MeMalonylCoA_mutase_a/b_cat"/>
</dbReference>
<feature type="domain" description="B12-binding" evidence="10">
    <location>
        <begin position="12"/>
        <end position="150"/>
    </location>
</feature>
<evidence type="ECO:0000256" key="1">
    <source>
        <dbReference type="ARBA" id="ARBA00001922"/>
    </source>
</evidence>
<dbReference type="CDD" id="cd02071">
    <property type="entry name" value="MM_CoA_mut_B12_BD"/>
    <property type="match status" value="1"/>
</dbReference>
<dbReference type="OrthoDB" id="9762378at2"/>
<comment type="similarity">
    <text evidence="9">Belongs to the IcmF family.</text>
</comment>
<dbReference type="GO" id="GO:0006637">
    <property type="term" value="P:acyl-CoA metabolic process"/>
    <property type="evidence" value="ECO:0007669"/>
    <property type="project" value="UniProtKB-UniRule"/>
</dbReference>
<comment type="domain">
    <text evidence="9">Is composed of four functional domains: the N-terminal 5'-deoxyadenosylcobalamin binding region that is homologous to the small subunit of ICM (IcmB), a middle P-loop GTPase domain (MeaI) that likely acts as a chaperone for ICM, a structured linker region involved in dimer formation, and a C-terminal part that is homologous to the large substrate-binding subunit of ICM (IcmA).</text>
</comment>
<feature type="binding site" evidence="9">
    <location>
        <begin position="345"/>
        <end position="348"/>
    </location>
    <ligand>
        <name>GTP</name>
        <dbReference type="ChEBI" id="CHEBI:37565"/>
    </ligand>
</feature>
<accession>A0A3D8Q1I4</accession>
<evidence type="ECO:0000256" key="4">
    <source>
        <dbReference type="ARBA" id="ARBA00022801"/>
    </source>
</evidence>
<feature type="binding site" evidence="9">
    <location>
        <position position="237"/>
    </location>
    <ligand>
        <name>Mg(2+)</name>
        <dbReference type="ChEBI" id="CHEBI:18420"/>
        <label>2</label>
    </ligand>
</feature>
<evidence type="ECO:0000256" key="2">
    <source>
        <dbReference type="ARBA" id="ARBA00022628"/>
    </source>
</evidence>
<keyword evidence="6 9" id="KW-0143">Chaperone</keyword>
<dbReference type="FunFam" id="3.40.50.280:FF:000005">
    <property type="entry name" value="Fused isobutyryl-CoA mutase"/>
    <property type="match status" value="1"/>
</dbReference>
<proteinExistence type="inferred from homology"/>
<dbReference type="InterPro" id="IPR036724">
    <property type="entry name" value="Cobalamin-bd_sf"/>
</dbReference>
<feature type="binding site" evidence="9">
    <location>
        <position position="852"/>
    </location>
    <ligand>
        <name>substrate</name>
    </ligand>
</feature>
<dbReference type="SUPFAM" id="SSF51703">
    <property type="entry name" value="Cobalamin (vitamin B12)-dependent enzymes"/>
    <property type="match status" value="1"/>
</dbReference>
<dbReference type="InterPro" id="IPR016176">
    <property type="entry name" value="Cbl-dep_enz_cat"/>
</dbReference>
<dbReference type="RefSeq" id="WP_115771148.1">
    <property type="nucleotide sequence ID" value="NZ_PIOC01000001.1"/>
</dbReference>
<feature type="binding site" evidence="9">
    <location>
        <position position="1090"/>
    </location>
    <ligand>
        <name>GTP</name>
        <dbReference type="ChEBI" id="CHEBI:37565"/>
    </ligand>
</feature>
<keyword evidence="9" id="KW-0460">Magnesium</keyword>
<evidence type="ECO:0000256" key="9">
    <source>
        <dbReference type="HAMAP-Rule" id="MF_02050"/>
    </source>
</evidence>
<dbReference type="Proteomes" id="UP000257143">
    <property type="component" value="Unassembled WGS sequence"/>
</dbReference>
<feature type="binding site" evidence="9">
    <location>
        <position position="768"/>
    </location>
    <ligand>
        <name>substrate</name>
    </ligand>
</feature>
<dbReference type="AlphaFoldDB" id="A0A3D8Q1I4"/>
<feature type="binding site" evidence="9">
    <location>
        <position position="298"/>
    </location>
    <ligand>
        <name>Mg(2+)</name>
        <dbReference type="ChEBI" id="CHEBI:18420"/>
        <label>2</label>
    </ligand>
</feature>
<dbReference type="HAMAP" id="MF_02050">
    <property type="entry name" value="IcmF"/>
    <property type="match status" value="1"/>
</dbReference>
<dbReference type="Gene3D" id="3.40.50.280">
    <property type="entry name" value="Cobalamin-binding domain"/>
    <property type="match status" value="1"/>
</dbReference>
<dbReference type="GO" id="GO:0004494">
    <property type="term" value="F:methylmalonyl-CoA mutase activity"/>
    <property type="evidence" value="ECO:0007669"/>
    <property type="project" value="InterPro"/>
</dbReference>
<comment type="cofactor">
    <cofactor evidence="9">
        <name>Mg(2+)</name>
        <dbReference type="ChEBI" id="CHEBI:18420"/>
    </cofactor>
</comment>
<dbReference type="GO" id="GO:0000287">
    <property type="term" value="F:magnesium ion binding"/>
    <property type="evidence" value="ECO:0007669"/>
    <property type="project" value="UniProtKB-UniRule"/>
</dbReference>
<keyword evidence="8 9" id="KW-0170">Cobalt</keyword>
<feature type="binding site" description="axial binding residue" evidence="9">
    <location>
        <position position="25"/>
    </location>
    <ligand>
        <name>adenosylcob(III)alamin</name>
        <dbReference type="ChEBI" id="CHEBI:18408"/>
    </ligand>
    <ligandPart>
        <name>Co</name>
        <dbReference type="ChEBI" id="CHEBI:27638"/>
    </ligandPart>
</feature>
<feature type="binding site" evidence="9">
    <location>
        <position position="212"/>
    </location>
    <ligand>
        <name>Mg(2+)</name>
        <dbReference type="ChEBI" id="CHEBI:18420"/>
        <label>1</label>
        <note>catalytic</note>
    </ligand>
</feature>
<dbReference type="Gene3D" id="1.20.5.170">
    <property type="match status" value="1"/>
</dbReference>
<evidence type="ECO:0000256" key="3">
    <source>
        <dbReference type="ARBA" id="ARBA00022741"/>
    </source>
</evidence>
<evidence type="ECO:0000259" key="10">
    <source>
        <dbReference type="PROSITE" id="PS51332"/>
    </source>
</evidence>
<sequence length="1091" mass="123758">MEEVKVYRPKNPVRFITSSSLFDGHDASINIMRRILQSSGAEVIHLGHNRSVEEVVHAAIQEDVQAIAISSYQGGHVEYFKYMVDLLKELGAAHIKIYGGGGGVIIPREIKELHDYGVDWIFSPEDGRKMGLQGMINRMLEESDFTPPIEAENDFHNLLKGDRRAIAKFITLVESDTDHLGEKQRVLKLLKEHGDENIPVLGITGTGGSGKSSLTDELIRRFMNEIPDKKVAIISIDPTKRKTGGALLGDRIRMNAIFTDRVYMRSLATRDSKTELSKAIQDVIGVLRASSFDFIMIETSGIGQGDAAITDITDLSMYVMTAEFGAPTQLEKIDMIDYADFIVINKFEQNGSEDALNQVRKQYERSHMIFQQDKTKFPVFGTIASQFHDTGTNALFASLVDTLNDKYHWNAMVDFDRHTIAEKQNMIITNDRRHYLREIATNIRTYHENVRKQSEIARKLYQLEGTMSIIGEEYGEDEFKQTFDLEIQKVKQTFDQYRETLDPGAKALLETWDDLQESYNQETMTFIVRNKEIEMDIVTESLSGLKIPKVAFPTFHEWGERLTWLMKENVPGAFPFTAGVFPFKRQGEDPTRQFAGEGTPERTNRRFHYLSKNDEAKRLSTAFDSVTLYGEDPAHRPDIFGKVGESGVNIATLADMKKLYADFDLTNPLTSVSMTINGPAPIILAMYFNTAIDQQVVRFEEENGRELSNDEYETIKKDTIRVVRGTVQADILKEDQGQNTCIFSTEFALRMMGDIQQYFIDHQVRNYYSVSISGYHIAEAGANPITQLAFTLANGFTYVEYYLSRGMDINKFAHNLSFFFSNGLDPEYTVIGRVARRIWAITMRDKYGANERSQKLKYHVQTSGRSLHAQEINFNDIRTTLQALLAIQDNTNSLHTNAYDEAITTPTEESVRRAMAIQMIINKEYGLGKNENALQGAFIIDELTGLVEEAVLKEFEKMNDRGGVLGAMERQYQRGKIQEESLYYERKKHSGELPIIGVNTYLNPNPMAAEEIDSMELARASTEEKEHQITELNKFKQKNKDYVDEALKQLKAVAAAGGNTFEALMETVKVASLGQITNALYEVGGQYRRNM</sequence>
<evidence type="ECO:0000256" key="8">
    <source>
        <dbReference type="ARBA" id="ARBA00023285"/>
    </source>
</evidence>
<dbReference type="SUPFAM" id="SSF52540">
    <property type="entry name" value="P-loop containing nucleoside triphosphate hydrolases"/>
    <property type="match status" value="1"/>
</dbReference>
<dbReference type="InterPro" id="IPR052040">
    <property type="entry name" value="GTPase/Isobutyryl-CoA_mutase"/>
</dbReference>
<comment type="catalytic activity">
    <reaction evidence="9">
        <text>GTP + H2O = GDP + phosphate + H(+)</text>
        <dbReference type="Rhea" id="RHEA:19669"/>
        <dbReference type="ChEBI" id="CHEBI:15377"/>
        <dbReference type="ChEBI" id="CHEBI:15378"/>
        <dbReference type="ChEBI" id="CHEBI:37565"/>
        <dbReference type="ChEBI" id="CHEBI:43474"/>
        <dbReference type="ChEBI" id="CHEBI:58189"/>
    </reaction>
</comment>
<dbReference type="InterPro" id="IPR006158">
    <property type="entry name" value="Cobalamin-bd"/>
</dbReference>
<dbReference type="PANTHER" id="PTHR43087:SF1">
    <property type="entry name" value="LAO_AO TRANSPORT SYSTEM ATPASE"/>
    <property type="match status" value="1"/>
</dbReference>
<keyword evidence="7 9" id="KW-0413">Isomerase</keyword>
<dbReference type="InterPro" id="IPR033669">
    <property type="entry name" value="IcmF"/>
</dbReference>
<dbReference type="Gene3D" id="3.40.50.300">
    <property type="entry name" value="P-loop containing nucleotide triphosphate hydrolases"/>
    <property type="match status" value="1"/>
</dbReference>
<feature type="binding site" evidence="9">
    <location>
        <position position="857"/>
    </location>
    <ligand>
        <name>substrate</name>
    </ligand>
</feature>
<feature type="binding site" evidence="9">
    <location>
        <position position="253"/>
    </location>
    <ligand>
        <name>GTP</name>
        <dbReference type="ChEBI" id="CHEBI:37565"/>
    </ligand>
</feature>
<keyword evidence="12" id="KW-1185">Reference proteome</keyword>
<dbReference type="SUPFAM" id="SSF52242">
    <property type="entry name" value="Cobalamin (vitamin B12)-binding domain"/>
    <property type="match status" value="1"/>
</dbReference>
<dbReference type="EC" id="5.4.99.13" evidence="9"/>
<organism evidence="11 12">
    <name type="scientific">Oceanobacillus arenosus</name>
    <dbReference type="NCBI Taxonomy" id="1229153"/>
    <lineage>
        <taxon>Bacteria</taxon>
        <taxon>Bacillati</taxon>
        <taxon>Bacillota</taxon>
        <taxon>Bacilli</taxon>
        <taxon>Bacillales</taxon>
        <taxon>Bacillaceae</taxon>
        <taxon>Oceanobacillus</taxon>
    </lineage>
</organism>
<dbReference type="GO" id="GO:0047727">
    <property type="term" value="F:isobutyryl-CoA mutase activity"/>
    <property type="evidence" value="ECO:0007669"/>
    <property type="project" value="UniProtKB-UniRule"/>
</dbReference>
<comment type="catalytic activity">
    <reaction evidence="9">
        <text>2-methylpropanoyl-CoA = butanoyl-CoA</text>
        <dbReference type="Rhea" id="RHEA:13141"/>
        <dbReference type="ChEBI" id="CHEBI:57338"/>
        <dbReference type="ChEBI" id="CHEBI:57371"/>
        <dbReference type="EC" id="5.4.99.13"/>
    </reaction>
</comment>
<gene>
    <name evidence="9" type="primary">icmF</name>
    <name evidence="11" type="ORF">CWR48_00860</name>
</gene>
<keyword evidence="2 9" id="KW-0846">Cobalamin</keyword>
<keyword evidence="4 9" id="KW-0378">Hydrolase</keyword>
<name>A0A3D8Q1I4_9BACI</name>
<dbReference type="EC" id="3.6.5.-" evidence="9"/>
<dbReference type="Pfam" id="PF03308">
    <property type="entry name" value="MeaB"/>
    <property type="match status" value="1"/>
</dbReference>
<dbReference type="Pfam" id="PF01642">
    <property type="entry name" value="MM_CoA_mutase"/>
    <property type="match status" value="1"/>
</dbReference>
<keyword evidence="3 9" id="KW-0547">Nucleotide-binding</keyword>
<dbReference type="InterPro" id="IPR006098">
    <property type="entry name" value="MMCoA_mutase_a_cat"/>
</dbReference>
<keyword evidence="9" id="KW-0479">Metal-binding</keyword>
<reference evidence="12" key="1">
    <citation type="submission" date="2017-11" db="EMBL/GenBank/DDBJ databases">
        <authorList>
            <person name="Zhu W."/>
        </authorList>
    </citation>
    <scope>NUCLEOTIDE SEQUENCE [LARGE SCALE GENOMIC DNA]</scope>
    <source>
        <strain evidence="12">CAU 1183</strain>
    </source>
</reference>
<feature type="binding site" evidence="9">
    <location>
        <position position="969"/>
    </location>
    <ligand>
        <name>GTP</name>
        <dbReference type="ChEBI" id="CHEBI:37565"/>
    </ligand>
</feature>
<dbReference type="InterPro" id="IPR027417">
    <property type="entry name" value="P-loop_NTPase"/>
</dbReference>
<comment type="subunit">
    <text evidence="9">Homodimer.</text>
</comment>
<evidence type="ECO:0000256" key="5">
    <source>
        <dbReference type="ARBA" id="ARBA00023134"/>
    </source>
</evidence>
<dbReference type="NCBIfam" id="TIGR00641">
    <property type="entry name" value="acid_CoA_mut_N"/>
    <property type="match status" value="1"/>
</dbReference>
<dbReference type="PANTHER" id="PTHR43087">
    <property type="entry name" value="LYSINE/ARGININE/ORNITHINE TRANSPORT SYSTEM KINASE"/>
    <property type="match status" value="1"/>
</dbReference>
<keyword evidence="5 9" id="KW-0342">GTP-binding</keyword>
<evidence type="ECO:0000313" key="12">
    <source>
        <dbReference type="Proteomes" id="UP000257143"/>
    </source>
</evidence>
<comment type="caution">
    <text evidence="11">The sequence shown here is derived from an EMBL/GenBank/DDBJ whole genome shotgun (WGS) entry which is preliminary data.</text>
</comment>
<feature type="binding site" evidence="9">
    <location>
        <begin position="208"/>
        <end position="213"/>
    </location>
    <ligand>
        <name>GTP</name>
        <dbReference type="ChEBI" id="CHEBI:37565"/>
    </ligand>
</feature>
<dbReference type="InterPro" id="IPR053439">
    <property type="entry name" value="IcmF/GTPase_domain"/>
</dbReference>
<feature type="binding site" evidence="9">
    <location>
        <position position="236"/>
    </location>
    <ligand>
        <name>Mg(2+)</name>
        <dbReference type="ChEBI" id="CHEBI:18420"/>
        <label>2</label>
    </ligand>
</feature>
<dbReference type="PROSITE" id="PS51332">
    <property type="entry name" value="B12_BINDING"/>
    <property type="match status" value="1"/>
</dbReference>
<evidence type="ECO:0000256" key="6">
    <source>
        <dbReference type="ARBA" id="ARBA00023186"/>
    </source>
</evidence>
<feature type="binding site" evidence="9">
    <location>
        <position position="618"/>
    </location>
    <ligand>
        <name>substrate</name>
    </ligand>
</feature>
<dbReference type="GO" id="GO:0031419">
    <property type="term" value="F:cobalamin binding"/>
    <property type="evidence" value="ECO:0007669"/>
    <property type="project" value="UniProtKB-UniRule"/>
</dbReference>
<comment type="function">
    <text evidence="9">Catalyzes the reversible interconversion of isobutyryl-CoA and n-butyryl-CoA, using radical chemistry. Also exhibits GTPase activity, associated with its G-protein domain (MeaI) that functions as a chaperone that assists cofactor delivery and proper holo-enzyme assembly.</text>
</comment>
<dbReference type="GO" id="GO:0005525">
    <property type="term" value="F:GTP binding"/>
    <property type="evidence" value="ECO:0007669"/>
    <property type="project" value="UniProtKB-UniRule"/>
</dbReference>
<dbReference type="Pfam" id="PF02310">
    <property type="entry name" value="B12-binding"/>
    <property type="match status" value="1"/>
</dbReference>
<dbReference type="NCBIfam" id="NF045497">
    <property type="entry name" value="IsobCoAmut_IcmF"/>
    <property type="match status" value="1"/>
</dbReference>
<feature type="binding site" evidence="9">
    <location>
        <position position="298"/>
    </location>
    <ligand>
        <name>Mg(2+)</name>
        <dbReference type="ChEBI" id="CHEBI:18420"/>
        <label>1</label>
        <note>catalytic</note>
    </ligand>
</feature>
<feature type="binding site" evidence="9">
    <location>
        <position position="250"/>
    </location>
    <ligand>
        <name>Mg(2+)</name>
        <dbReference type="ChEBI" id="CHEBI:18420"/>
        <label>2</label>
    </ligand>
</feature>
<feature type="binding site" evidence="9">
    <location>
        <position position="724"/>
    </location>
    <ligand>
        <name>substrate</name>
    </ligand>
</feature>
<dbReference type="EMBL" id="PIOC01000001">
    <property type="protein sequence ID" value="RDW22290.1"/>
    <property type="molecule type" value="Genomic_DNA"/>
</dbReference>
<evidence type="ECO:0000313" key="11">
    <source>
        <dbReference type="EMBL" id="RDW22290.1"/>
    </source>
</evidence>
<protein>
    <recommendedName>
        <fullName evidence="9">Fused isobutyryl-CoA mutase</fullName>
    </recommendedName>
    <domain>
        <recommendedName>
            <fullName evidence="9">Isobutyryl-CoA mutase</fullName>
            <shortName evidence="9">ICM</shortName>
            <ecNumber evidence="9">5.4.99.13</ecNumber>
        </recommendedName>
    </domain>
    <domain>
        <recommendedName>
            <fullName evidence="9">P-loop GTPase</fullName>
            <ecNumber evidence="9">3.6.5.-</ecNumber>
        </recommendedName>
        <alternativeName>
            <fullName evidence="9">G-protein chaperone</fullName>
        </alternativeName>
    </domain>
</protein>
<feature type="binding site" evidence="9">
    <location>
        <position position="299"/>
    </location>
    <ligand>
        <name>Mg(2+)</name>
        <dbReference type="ChEBI" id="CHEBI:18420"/>
        <label>2</label>
    </ligand>
</feature>
<keyword evidence="9" id="KW-0511">Multifunctional enzyme</keyword>
<dbReference type="GO" id="GO:0034784">
    <property type="term" value="F:pivalyl-CoA mutase activity"/>
    <property type="evidence" value="ECO:0007669"/>
    <property type="project" value="InterPro"/>
</dbReference>
<comment type="caution">
    <text evidence="9">Lacks conserved residue(s) required for the propagation of feature annotation.</text>
</comment>